<gene>
    <name evidence="1" type="ORF">S03H2_10369</name>
</gene>
<sequence length="61" mass="7221">MTENKLSEKSELLTEYKCRICQRKFYIVVGTRTKWDIDFGCPYGCDDNGKEIRRVNIKEAK</sequence>
<dbReference type="EMBL" id="BARU01005336">
    <property type="protein sequence ID" value="GAH34873.1"/>
    <property type="molecule type" value="Genomic_DNA"/>
</dbReference>
<dbReference type="AlphaFoldDB" id="X1GPD6"/>
<accession>X1GPD6</accession>
<comment type="caution">
    <text evidence="1">The sequence shown here is derived from an EMBL/GenBank/DDBJ whole genome shotgun (WGS) entry which is preliminary data.</text>
</comment>
<proteinExistence type="predicted"/>
<organism evidence="1">
    <name type="scientific">marine sediment metagenome</name>
    <dbReference type="NCBI Taxonomy" id="412755"/>
    <lineage>
        <taxon>unclassified sequences</taxon>
        <taxon>metagenomes</taxon>
        <taxon>ecological metagenomes</taxon>
    </lineage>
</organism>
<reference evidence="1" key="1">
    <citation type="journal article" date="2014" name="Front. Microbiol.">
        <title>High frequency of phylogenetically diverse reductive dehalogenase-homologous genes in deep subseafloor sedimentary metagenomes.</title>
        <authorList>
            <person name="Kawai M."/>
            <person name="Futagami T."/>
            <person name="Toyoda A."/>
            <person name="Takaki Y."/>
            <person name="Nishi S."/>
            <person name="Hori S."/>
            <person name="Arai W."/>
            <person name="Tsubouchi T."/>
            <person name="Morono Y."/>
            <person name="Uchiyama I."/>
            <person name="Ito T."/>
            <person name="Fujiyama A."/>
            <person name="Inagaki F."/>
            <person name="Takami H."/>
        </authorList>
    </citation>
    <scope>NUCLEOTIDE SEQUENCE</scope>
    <source>
        <strain evidence="1">Expedition CK06-06</strain>
    </source>
</reference>
<evidence type="ECO:0000313" key="1">
    <source>
        <dbReference type="EMBL" id="GAH34873.1"/>
    </source>
</evidence>
<name>X1GPD6_9ZZZZ</name>
<protein>
    <submittedName>
        <fullName evidence="1">Uncharacterized protein</fullName>
    </submittedName>
</protein>